<sequence length="313" mass="33835">MCYFYHISCRFMGSYKEADWTPGLVLDAYGDCGVAAFDGAGADAFWRPRLSSIVEAFAGAGYKLSGVINKDGTETLWGTSPTKEASCFEENGVLYEVDVWHGHKTGFFLDQRPNRLRLRELAAGKDVLDLFSYTGGFAVAAALGGAQRCVAVDAARKAVEACQRNFRLNGLDAEVCTDPSQSHLSSGMAHVIHLADCWEFLRDAAKAKEAFDIVVCDPPSMAPRASARPQALKAYGSLNSGALRVLRKGGRLISCSCSSHITRKDLLKAVQEAALRSGRSAALEEEGSAGSDHPTRRGFPEGSYLQVLHFLVQ</sequence>
<dbReference type="InterPro" id="IPR019614">
    <property type="entry name" value="SAM-dep_methyl-trfase"/>
</dbReference>
<dbReference type="EMBL" id="CAJNDS010002583">
    <property type="protein sequence ID" value="CAE7534132.1"/>
    <property type="molecule type" value="Genomic_DNA"/>
</dbReference>
<evidence type="ECO:0000313" key="6">
    <source>
        <dbReference type="EMBL" id="CAE7534132.1"/>
    </source>
</evidence>
<dbReference type="InterPro" id="IPR029063">
    <property type="entry name" value="SAM-dependent_MTases_sf"/>
</dbReference>
<evidence type="ECO:0000256" key="4">
    <source>
        <dbReference type="SAM" id="MobiDB-lite"/>
    </source>
</evidence>
<feature type="domain" description="S-adenosylmethionine-dependent methyltransferase" evidence="5">
    <location>
        <begin position="83"/>
        <end position="268"/>
    </location>
</feature>
<comment type="caution">
    <text evidence="6">The sequence shown here is derived from an EMBL/GenBank/DDBJ whole genome shotgun (WGS) entry which is preliminary data.</text>
</comment>
<gene>
    <name evidence="6" type="primary">rlmI</name>
    <name evidence="6" type="ORF">SNAT2548_LOCUS29930</name>
</gene>
<evidence type="ECO:0000256" key="1">
    <source>
        <dbReference type="ARBA" id="ARBA00022603"/>
    </source>
</evidence>
<keyword evidence="3" id="KW-0949">S-adenosyl-L-methionine</keyword>
<evidence type="ECO:0000313" key="7">
    <source>
        <dbReference type="Proteomes" id="UP000604046"/>
    </source>
</evidence>
<evidence type="ECO:0000256" key="2">
    <source>
        <dbReference type="ARBA" id="ARBA00022679"/>
    </source>
</evidence>
<protein>
    <submittedName>
        <fullName evidence="6">RlmI protein</fullName>
    </submittedName>
</protein>
<dbReference type="GO" id="GO:0032259">
    <property type="term" value="P:methylation"/>
    <property type="evidence" value="ECO:0007669"/>
    <property type="project" value="UniProtKB-KW"/>
</dbReference>
<dbReference type="Proteomes" id="UP000604046">
    <property type="component" value="Unassembled WGS sequence"/>
</dbReference>
<dbReference type="SUPFAM" id="SSF53335">
    <property type="entry name" value="S-adenosyl-L-methionine-dependent methyltransferases"/>
    <property type="match status" value="1"/>
</dbReference>
<dbReference type="Pfam" id="PF10672">
    <property type="entry name" value="Methyltrans_SAM"/>
    <property type="match status" value="1"/>
</dbReference>
<dbReference type="OrthoDB" id="269872at2759"/>
<name>A0A812TP54_9DINO</name>
<dbReference type="Gene3D" id="3.40.50.150">
    <property type="entry name" value="Vaccinia Virus protein VP39"/>
    <property type="match status" value="1"/>
</dbReference>
<keyword evidence="2" id="KW-0808">Transferase</keyword>
<keyword evidence="1" id="KW-0489">Methyltransferase</keyword>
<evidence type="ECO:0000259" key="5">
    <source>
        <dbReference type="Pfam" id="PF10672"/>
    </source>
</evidence>
<accession>A0A812TP54</accession>
<evidence type="ECO:0000256" key="3">
    <source>
        <dbReference type="ARBA" id="ARBA00022691"/>
    </source>
</evidence>
<dbReference type="Gene3D" id="3.30.750.80">
    <property type="entry name" value="RNA methyltransferase domain (HRMD) like"/>
    <property type="match status" value="1"/>
</dbReference>
<dbReference type="PANTHER" id="PTHR42873">
    <property type="entry name" value="RIBOSOMAL RNA LARGE SUBUNIT METHYLTRANSFERASE"/>
    <property type="match status" value="1"/>
</dbReference>
<organism evidence="6 7">
    <name type="scientific">Symbiodinium natans</name>
    <dbReference type="NCBI Taxonomy" id="878477"/>
    <lineage>
        <taxon>Eukaryota</taxon>
        <taxon>Sar</taxon>
        <taxon>Alveolata</taxon>
        <taxon>Dinophyceae</taxon>
        <taxon>Suessiales</taxon>
        <taxon>Symbiodiniaceae</taxon>
        <taxon>Symbiodinium</taxon>
    </lineage>
</organism>
<keyword evidence="7" id="KW-1185">Reference proteome</keyword>
<dbReference type="CDD" id="cd02440">
    <property type="entry name" value="AdoMet_MTases"/>
    <property type="match status" value="1"/>
</dbReference>
<proteinExistence type="predicted"/>
<feature type="region of interest" description="Disordered" evidence="4">
    <location>
        <begin position="281"/>
        <end position="300"/>
    </location>
</feature>
<dbReference type="AlphaFoldDB" id="A0A812TP54"/>
<reference evidence="6" key="1">
    <citation type="submission" date="2021-02" db="EMBL/GenBank/DDBJ databases">
        <authorList>
            <person name="Dougan E. K."/>
            <person name="Rhodes N."/>
            <person name="Thang M."/>
            <person name="Chan C."/>
        </authorList>
    </citation>
    <scope>NUCLEOTIDE SEQUENCE</scope>
</reference>
<dbReference type="PANTHER" id="PTHR42873:SF1">
    <property type="entry name" value="S-ADENOSYLMETHIONINE-DEPENDENT METHYLTRANSFERASE DOMAIN-CONTAINING PROTEIN"/>
    <property type="match status" value="1"/>
</dbReference>
<dbReference type="GO" id="GO:0008168">
    <property type="term" value="F:methyltransferase activity"/>
    <property type="evidence" value="ECO:0007669"/>
    <property type="project" value="UniProtKB-KW"/>
</dbReference>